<evidence type="ECO:0000313" key="2">
    <source>
        <dbReference type="EMBL" id="MBO1828158.1"/>
    </source>
</evidence>
<sequence length="159" mass="17030">MQLTPLGAQVAQFGFPERQRHVQALLSGTADINTYVSAGVCYDAAAYVRYLMRADAMITPNTLLDTIGQHWRPRFNFENGGEWDGRANIPAGTAVGFSRGGAVFHAAIAVGGTSIRAVNGGLLGSGWRFAVDLARVLQPDAAGGFTYDRANIRVHLSHL</sequence>
<reference evidence="1" key="1">
    <citation type="submission" date="2021-01" db="EMBL/GenBank/DDBJ databases">
        <title>Outbreak of Burkholderia contaminns endophthalmitis traced to a clinical ventilation system.</title>
        <authorList>
            <person name="Lipuma J."/>
            <person name="Spilker T."/>
            <person name="Kratholm J."/>
        </authorList>
    </citation>
    <scope>NUCLEOTIDE SEQUENCE</scope>
    <source>
        <strain evidence="1">HI4954</strain>
    </source>
</reference>
<dbReference type="NCBIfam" id="NF040972">
    <property type="entry name" value="T6SS_VF_TecA"/>
    <property type="match status" value="1"/>
</dbReference>
<dbReference type="AlphaFoldDB" id="A0A1E3FSW7"/>
<dbReference type="OrthoDB" id="1246582at2"/>
<dbReference type="RefSeq" id="WP_039344081.1">
    <property type="nucleotide sequence ID" value="NZ_AP018357.1"/>
</dbReference>
<gene>
    <name evidence="3" type="primary">tecA</name>
    <name evidence="2" type="ORF">J4M89_02060</name>
    <name evidence="1" type="ORF">JIN94_04050</name>
    <name evidence="4" type="ORF">LXE91_20040</name>
    <name evidence="3" type="ORF">QZM56_01015</name>
</gene>
<accession>A0A1E3FSW7</accession>
<reference evidence="2 5" key="2">
    <citation type="submission" date="2021-03" db="EMBL/GenBank/DDBJ databases">
        <title>Clinical course, treatment and visual outcome of an outbreak of Burkholderia contaminans endophthalmitis following cataract surgery.</title>
        <authorList>
            <person name="Lind C."/>
            <person name="Olsen K."/>
            <person name="Angelsen N.K."/>
            <person name="Krefting E.A."/>
            <person name="Fossen K."/>
            <person name="Gravningen K."/>
            <person name="Depoorter E."/>
            <person name="Vandamme P."/>
            <person name="Bertelsen G."/>
        </authorList>
    </citation>
    <scope>NUCLEOTIDE SEQUENCE [LARGE SCALE GENOMIC DNA]</scope>
    <source>
        <strain evidence="2 5">51242556</strain>
    </source>
</reference>
<dbReference type="Proteomes" id="UP000611459">
    <property type="component" value="Unassembled WGS sequence"/>
</dbReference>
<evidence type="ECO:0000313" key="6">
    <source>
        <dbReference type="Proteomes" id="UP001172109"/>
    </source>
</evidence>
<evidence type="ECO:0000313" key="4">
    <source>
        <dbReference type="EMBL" id="WFN20996.1"/>
    </source>
</evidence>
<organism evidence="3 6">
    <name type="scientific">Burkholderia contaminans</name>
    <dbReference type="NCBI Taxonomy" id="488447"/>
    <lineage>
        <taxon>Bacteria</taxon>
        <taxon>Pseudomonadati</taxon>
        <taxon>Pseudomonadota</taxon>
        <taxon>Betaproteobacteria</taxon>
        <taxon>Burkholderiales</taxon>
        <taxon>Burkholderiaceae</taxon>
        <taxon>Burkholderia</taxon>
        <taxon>Burkholderia cepacia complex</taxon>
    </lineage>
</organism>
<dbReference type="EMBL" id="JAUJQS010000001">
    <property type="protein sequence ID" value="MDN7563082.1"/>
    <property type="molecule type" value="Genomic_DNA"/>
</dbReference>
<reference evidence="4 7" key="3">
    <citation type="submission" date="2021-12" db="EMBL/GenBank/DDBJ databases">
        <title>Genomic and phenotypic characterization of three Burkholderia contaminans isolates recovered from different sources.</title>
        <authorList>
            <person name="Lopez De Volder A."/>
            <person name="Fan Y."/>
            <person name="Nunvar J."/>
            <person name="Herrera T."/>
            <person name="Timp W."/>
            <person name="Degrossi J."/>
        </authorList>
    </citation>
    <scope>NUCLEOTIDE SEQUENCE [LARGE SCALE GENOMIC DNA]</scope>
    <source>
        <strain evidence="4 7">LMG 23361</strain>
    </source>
</reference>
<evidence type="ECO:0000313" key="3">
    <source>
        <dbReference type="EMBL" id="MDN7563082.1"/>
    </source>
</evidence>
<reference evidence="3" key="4">
    <citation type="submission" date="2023-07" db="EMBL/GenBank/DDBJ databases">
        <title>A collection of bacterial strains from the Burkholderia cepacia Research Laboratory and Repository.</title>
        <authorList>
            <person name="Lipuma J."/>
            <person name="Spilker T."/>
            <person name="Caverly L."/>
        </authorList>
    </citation>
    <scope>NUCLEOTIDE SEQUENCE</scope>
    <source>
        <strain evidence="3">AU44979</strain>
    </source>
</reference>
<dbReference type="GeneID" id="93190552"/>
<name>A0A1E3FSW7_9BURK</name>
<dbReference type="Proteomes" id="UP001220209">
    <property type="component" value="Chromosome 2"/>
</dbReference>
<evidence type="ECO:0000313" key="1">
    <source>
        <dbReference type="EMBL" id="MBK1929047.1"/>
    </source>
</evidence>
<keyword evidence="5" id="KW-1185">Reference proteome</keyword>
<proteinExistence type="predicted"/>
<dbReference type="EMBL" id="CP090641">
    <property type="protein sequence ID" value="WFN20996.1"/>
    <property type="molecule type" value="Genomic_DNA"/>
</dbReference>
<evidence type="ECO:0000313" key="7">
    <source>
        <dbReference type="Proteomes" id="UP001220209"/>
    </source>
</evidence>
<evidence type="ECO:0000313" key="5">
    <source>
        <dbReference type="Proteomes" id="UP000664048"/>
    </source>
</evidence>
<dbReference type="EMBL" id="JAGEMX010000001">
    <property type="protein sequence ID" value="MBO1828158.1"/>
    <property type="molecule type" value="Genomic_DNA"/>
</dbReference>
<dbReference type="EMBL" id="JAENIB010000001">
    <property type="protein sequence ID" value="MBK1929047.1"/>
    <property type="molecule type" value="Genomic_DNA"/>
</dbReference>
<protein>
    <submittedName>
        <fullName evidence="3">Type 6 secretion system effector deamidase TecA</fullName>
    </submittedName>
    <submittedName>
        <fullName evidence="1">Urea amidohydrolase</fullName>
    </submittedName>
</protein>
<dbReference type="Proteomes" id="UP001172109">
    <property type="component" value="Unassembled WGS sequence"/>
</dbReference>
<dbReference type="Proteomes" id="UP000664048">
    <property type="component" value="Unassembled WGS sequence"/>
</dbReference>